<dbReference type="InterPro" id="IPR042099">
    <property type="entry name" value="ANL_N_sf"/>
</dbReference>
<dbReference type="Proteomes" id="UP000039324">
    <property type="component" value="Unassembled WGS sequence"/>
</dbReference>
<keyword evidence="2" id="KW-0436">Ligase</keyword>
<gene>
    <name evidence="5" type="ORF">PBRA_004411</name>
</gene>
<feature type="domain" description="AMP-binding enzyme C-terminal" evidence="4">
    <location>
        <begin position="540"/>
        <end position="617"/>
    </location>
</feature>
<name>A0A0G4IKI9_PLABS</name>
<feature type="domain" description="AMP-dependent synthetase/ligase" evidence="3">
    <location>
        <begin position="78"/>
        <end position="466"/>
    </location>
</feature>
<dbReference type="SUPFAM" id="SSF56801">
    <property type="entry name" value="Acetyl-CoA synthetase-like"/>
    <property type="match status" value="1"/>
</dbReference>
<evidence type="ECO:0000313" key="5">
    <source>
        <dbReference type="EMBL" id="CEO95698.1"/>
    </source>
</evidence>
<organism evidence="5 6">
    <name type="scientific">Plasmodiophora brassicae</name>
    <name type="common">Clubroot disease agent</name>
    <dbReference type="NCBI Taxonomy" id="37360"/>
    <lineage>
        <taxon>Eukaryota</taxon>
        <taxon>Sar</taxon>
        <taxon>Rhizaria</taxon>
        <taxon>Endomyxa</taxon>
        <taxon>Phytomyxea</taxon>
        <taxon>Plasmodiophorida</taxon>
        <taxon>Plasmodiophoridae</taxon>
        <taxon>Plasmodiophora</taxon>
    </lineage>
</organism>
<dbReference type="PANTHER" id="PTHR43201">
    <property type="entry name" value="ACYL-COA SYNTHETASE"/>
    <property type="match status" value="1"/>
</dbReference>
<evidence type="ECO:0008006" key="7">
    <source>
        <dbReference type="Google" id="ProtNLM"/>
    </source>
</evidence>
<evidence type="ECO:0000259" key="3">
    <source>
        <dbReference type="Pfam" id="PF00501"/>
    </source>
</evidence>
<dbReference type="Gene3D" id="3.40.50.12780">
    <property type="entry name" value="N-terminal domain of ligase-like"/>
    <property type="match status" value="1"/>
</dbReference>
<dbReference type="InterPro" id="IPR045851">
    <property type="entry name" value="AMP-bd_C_sf"/>
</dbReference>
<dbReference type="InterPro" id="IPR020845">
    <property type="entry name" value="AMP-binding_CS"/>
</dbReference>
<proteinExistence type="inferred from homology"/>
<dbReference type="STRING" id="37360.A0A0G4IKI9"/>
<dbReference type="EMBL" id="CDSF01000035">
    <property type="protein sequence ID" value="CEO95698.1"/>
    <property type="molecule type" value="Genomic_DNA"/>
</dbReference>
<dbReference type="InterPro" id="IPR000873">
    <property type="entry name" value="AMP-dep_synth/lig_dom"/>
</dbReference>
<evidence type="ECO:0000256" key="2">
    <source>
        <dbReference type="ARBA" id="ARBA00022598"/>
    </source>
</evidence>
<sequence>SRFNIIVRLVHCVFTFRVRVTSYRTTPRITSLMHRGFMFATACRWSRTSCRRTFASALSYVKGSTTTALLECTIGAQFDRTCREHPNVTALVADEEGVRMTYAAAGERVDRVARALHWLGLRHGDRFGVWLPNTTDYYTVQFATAKLGVIMVNINPAYRKDELAFALNLVECKALFLTPALKTSDYVELMGRLVPNLSSHQAPLSPNHPGLHAESVPSLKYILHDDGRRAIPGMISFAELVAKVDLERPTINYEQPNDANECINIQFTSGTTGRPKAAALTHRNILNNGMLVGDRCGYSAGTDRILCPVPLYHCFGVVMCNLAAIVHACTVVYPSKTFDPERVVDVVEKEQCTSLFIRILQSKRFAVERMRSLRTGIMAGAPCPMDVMQRVMKFAPDITIAYGMTETSPVSFQTTSDDGINERVETVGRIQPWTEAKIVDVEDPEKVVPIGQPGELLVKGYLVMKGGPNGRRCIGARQLTWCVLAQGTGSKQKRLGKRSQMGGCIQATCARSTSADTAVWSGEAKTWWIIRGGENIYPREIEEVLFTHEAVANVAVVGVPCQVFGEQVAAWVSLKPGFDPASTEEQIRMFLKGKVAHFKMPQFYIFRDDFPVTITGKIQKYVMKEIAIKDLRLK</sequence>
<evidence type="ECO:0000256" key="1">
    <source>
        <dbReference type="ARBA" id="ARBA00006432"/>
    </source>
</evidence>
<dbReference type="InterPro" id="IPR025110">
    <property type="entry name" value="AMP-bd_C"/>
</dbReference>
<dbReference type="Pfam" id="PF00501">
    <property type="entry name" value="AMP-binding"/>
    <property type="match status" value="1"/>
</dbReference>
<keyword evidence="6" id="KW-1185">Reference proteome</keyword>
<dbReference type="PROSITE" id="PS00455">
    <property type="entry name" value="AMP_BINDING"/>
    <property type="match status" value="1"/>
</dbReference>
<accession>A0A0G4IKI9</accession>
<dbReference type="Pfam" id="PF13193">
    <property type="entry name" value="AMP-binding_C"/>
    <property type="match status" value="1"/>
</dbReference>
<evidence type="ECO:0000259" key="4">
    <source>
        <dbReference type="Pfam" id="PF13193"/>
    </source>
</evidence>
<dbReference type="Gene3D" id="3.30.300.30">
    <property type="match status" value="1"/>
</dbReference>
<protein>
    <recommendedName>
        <fullName evidence="7">AMP-dependent synthetase/ligase domain-containing protein</fullName>
    </recommendedName>
</protein>
<evidence type="ECO:0000313" key="6">
    <source>
        <dbReference type="Proteomes" id="UP000039324"/>
    </source>
</evidence>
<reference evidence="5 6" key="1">
    <citation type="submission" date="2015-02" db="EMBL/GenBank/DDBJ databases">
        <authorList>
            <person name="Chooi Y.-H."/>
        </authorList>
    </citation>
    <scope>NUCLEOTIDE SEQUENCE [LARGE SCALE GENOMIC DNA]</scope>
    <source>
        <strain evidence="5">E3</strain>
    </source>
</reference>
<dbReference type="GO" id="GO:0006631">
    <property type="term" value="P:fatty acid metabolic process"/>
    <property type="evidence" value="ECO:0007669"/>
    <property type="project" value="TreeGrafter"/>
</dbReference>
<dbReference type="GO" id="GO:0031956">
    <property type="term" value="F:medium-chain fatty acid-CoA ligase activity"/>
    <property type="evidence" value="ECO:0007669"/>
    <property type="project" value="TreeGrafter"/>
</dbReference>
<comment type="similarity">
    <text evidence="1">Belongs to the ATP-dependent AMP-binding enzyme family.</text>
</comment>
<dbReference type="OrthoDB" id="16262at2759"/>
<dbReference type="AlphaFoldDB" id="A0A0G4IKI9"/>
<feature type="non-terminal residue" evidence="5">
    <location>
        <position position="1"/>
    </location>
</feature>
<dbReference type="PANTHER" id="PTHR43201:SF5">
    <property type="entry name" value="MEDIUM-CHAIN ACYL-COA LIGASE ACSF2, MITOCHONDRIAL"/>
    <property type="match status" value="1"/>
</dbReference>
<dbReference type="OMA" id="ICCRGYN"/>